<sequence>MSCSEPRSDPQALLLDTQLLLWWAIEPRRLPAGTASLLADPSQPLVFSVVSLWEVAIKSSLGRADFQVEAAALRLGLLGQGFRELPVRAEHALAVQHLPWIHRDPYRCAEEFVFDRLLVVQAQLEGLRLLSADHTLVAYGEHVQVAG</sequence>
<name>K9PA24_CYAGP</name>
<evidence type="ECO:0000313" key="3">
    <source>
        <dbReference type="Proteomes" id="UP000010388"/>
    </source>
</evidence>
<dbReference type="InterPro" id="IPR029060">
    <property type="entry name" value="PIN-like_dom_sf"/>
</dbReference>
<dbReference type="HOGENOM" id="CLU_129890_0_1_3"/>
<feature type="domain" description="PIN" evidence="1">
    <location>
        <begin position="14"/>
        <end position="137"/>
    </location>
</feature>
<dbReference type="Pfam" id="PF01850">
    <property type="entry name" value="PIN"/>
    <property type="match status" value="1"/>
</dbReference>
<dbReference type="EMBL" id="CP003495">
    <property type="protein sequence ID" value="AFY29586.1"/>
    <property type="molecule type" value="Genomic_DNA"/>
</dbReference>
<dbReference type="eggNOG" id="COG3744">
    <property type="taxonomic scope" value="Bacteria"/>
</dbReference>
<dbReference type="STRING" id="292564.Cyagr_2480"/>
<organism evidence="2 3">
    <name type="scientific">Cyanobium gracile (strain ATCC 27147 / PCC 6307)</name>
    <dbReference type="NCBI Taxonomy" id="292564"/>
    <lineage>
        <taxon>Bacteria</taxon>
        <taxon>Bacillati</taxon>
        <taxon>Cyanobacteriota</taxon>
        <taxon>Cyanophyceae</taxon>
        <taxon>Synechococcales</taxon>
        <taxon>Prochlorococcaceae</taxon>
        <taxon>Cyanobium</taxon>
    </lineage>
</organism>
<dbReference type="KEGG" id="cgc:Cyagr_2480"/>
<evidence type="ECO:0000259" key="1">
    <source>
        <dbReference type="Pfam" id="PF01850"/>
    </source>
</evidence>
<dbReference type="PANTHER" id="PTHR36173:SF2">
    <property type="entry name" value="RIBONUCLEASE VAPC16"/>
    <property type="match status" value="1"/>
</dbReference>
<dbReference type="RefSeq" id="WP_015110024.1">
    <property type="nucleotide sequence ID" value="NC_019675.1"/>
</dbReference>
<proteinExistence type="predicted"/>
<dbReference type="AlphaFoldDB" id="K9PA24"/>
<reference evidence="3" key="1">
    <citation type="journal article" date="2013" name="Proc. Natl. Acad. Sci. U.S.A.">
        <title>Improving the coverage of the cyanobacterial phylum using diversity-driven genome sequencing.</title>
        <authorList>
            <person name="Shih P.M."/>
            <person name="Wu D."/>
            <person name="Latifi A."/>
            <person name="Axen S.D."/>
            <person name="Fewer D.P."/>
            <person name="Talla E."/>
            <person name="Calteau A."/>
            <person name="Cai F."/>
            <person name="Tandeau de Marsac N."/>
            <person name="Rippka R."/>
            <person name="Herdman M."/>
            <person name="Sivonen K."/>
            <person name="Coursin T."/>
            <person name="Laurent T."/>
            <person name="Goodwin L."/>
            <person name="Nolan M."/>
            <person name="Davenport K.W."/>
            <person name="Han C.S."/>
            <person name="Rubin E.M."/>
            <person name="Eisen J.A."/>
            <person name="Woyke T."/>
            <person name="Gugger M."/>
            <person name="Kerfeld C.A."/>
        </authorList>
    </citation>
    <scope>NUCLEOTIDE SEQUENCE [LARGE SCALE GENOMIC DNA]</scope>
    <source>
        <strain evidence="3">ATCC 27147 / PCC 6307</strain>
    </source>
</reference>
<dbReference type="SUPFAM" id="SSF88723">
    <property type="entry name" value="PIN domain-like"/>
    <property type="match status" value="1"/>
</dbReference>
<dbReference type="PANTHER" id="PTHR36173">
    <property type="entry name" value="RIBONUCLEASE VAPC16-RELATED"/>
    <property type="match status" value="1"/>
</dbReference>
<dbReference type="InterPro" id="IPR002716">
    <property type="entry name" value="PIN_dom"/>
</dbReference>
<dbReference type="InterPro" id="IPR041705">
    <property type="entry name" value="PIN_Sll0205"/>
</dbReference>
<protein>
    <recommendedName>
        <fullName evidence="1">PIN domain-containing protein</fullName>
    </recommendedName>
</protein>
<dbReference type="CDD" id="cd09872">
    <property type="entry name" value="PIN_Sll0205-like"/>
    <property type="match status" value="1"/>
</dbReference>
<evidence type="ECO:0000313" key="2">
    <source>
        <dbReference type="EMBL" id="AFY29586.1"/>
    </source>
</evidence>
<dbReference type="Proteomes" id="UP000010388">
    <property type="component" value="Chromosome"/>
</dbReference>
<accession>K9PA24</accession>
<gene>
    <name evidence="2" type="ordered locus">Cyagr_2480</name>
</gene>
<dbReference type="InterPro" id="IPR052919">
    <property type="entry name" value="TA_system_RNase"/>
</dbReference>